<dbReference type="EMBL" id="SRZA01000098">
    <property type="protein sequence ID" value="TGX97019.1"/>
    <property type="molecule type" value="Genomic_DNA"/>
</dbReference>
<dbReference type="Gene3D" id="3.90.1720.10">
    <property type="entry name" value="endopeptidase domain like (from Nostoc punctiforme)"/>
    <property type="match status" value="1"/>
</dbReference>
<dbReference type="RefSeq" id="WP_136015021.1">
    <property type="nucleotide sequence ID" value="NZ_CANSQH010000108.1"/>
</dbReference>
<dbReference type="Pfam" id="PF05708">
    <property type="entry name" value="Peptidase_C92"/>
    <property type="match status" value="1"/>
</dbReference>
<evidence type="ECO:0000313" key="1">
    <source>
        <dbReference type="EMBL" id="TGX97019.1"/>
    </source>
</evidence>
<gene>
    <name evidence="1" type="ORF">E5356_18620</name>
</gene>
<protein>
    <submittedName>
        <fullName evidence="1">Uncharacterized protein</fullName>
    </submittedName>
</protein>
<dbReference type="InterPro" id="IPR038765">
    <property type="entry name" value="Papain-like_cys_pep_sf"/>
</dbReference>
<evidence type="ECO:0000313" key="2">
    <source>
        <dbReference type="Proteomes" id="UP000305751"/>
    </source>
</evidence>
<keyword evidence="2" id="KW-1185">Reference proteome</keyword>
<dbReference type="SUPFAM" id="SSF54001">
    <property type="entry name" value="Cysteine proteinases"/>
    <property type="match status" value="1"/>
</dbReference>
<name>A0A4V3R9L7_9BACE</name>
<comment type="caution">
    <text evidence="1">The sequence shown here is derived from an EMBL/GenBank/DDBJ whole genome shotgun (WGS) entry which is preliminary data.</text>
</comment>
<dbReference type="Proteomes" id="UP000305751">
    <property type="component" value="Unassembled WGS sequence"/>
</dbReference>
<proteinExistence type="predicted"/>
<sequence length="389" mass="45249">MIVPLEDIKFVFNESLMQPGDILLVNTYDSQRNRMPGCKYDHAAIYLGDAFLIEADGYGVVMNHIYSYAFKEAEHGCVLRPKVFNHRMSEEVVYWARGRMAMEFGALQARKVINFRDTEERDKSNRTFCSRLVAQAYHQAGIDIVRNPDFCSPDDIFGSDVLKVVEPSLLLFTDEMTMTVMNGQKDRNKSEWSTVLPDMFMALGHLYDEDIQTMDQLFVAAVKNTDMDDKALEVLSTQKWMTHPEKQTEMQWPWFNDDEKFFAHFSTTKDVMFFLNNQFLHYDKTYLPIFRENAMNTYLGSKLRKDSKVIKALADQFKAVLDEGIRVRKRLADLYLDTFTRDTKGFLAFCEKYGHNSKFEYQEGIIDLSRTIKALIEYGPVNLGDYLKD</sequence>
<accession>A0A4V3R9L7</accession>
<dbReference type="InterPro" id="IPR024453">
    <property type="entry name" value="Peptidase_C92"/>
</dbReference>
<dbReference type="AlphaFoldDB" id="A0A4V3R9L7"/>
<organism evidence="1 2">
    <name type="scientific">Bacteroides acidifaciens</name>
    <dbReference type="NCBI Taxonomy" id="85831"/>
    <lineage>
        <taxon>Bacteria</taxon>
        <taxon>Pseudomonadati</taxon>
        <taxon>Bacteroidota</taxon>
        <taxon>Bacteroidia</taxon>
        <taxon>Bacteroidales</taxon>
        <taxon>Bacteroidaceae</taxon>
        <taxon>Bacteroides</taxon>
    </lineage>
</organism>
<reference evidence="1 2" key="1">
    <citation type="submission" date="2019-04" db="EMBL/GenBank/DDBJ databases">
        <title>Microbes associate with the intestines of laboratory mice.</title>
        <authorList>
            <person name="Navarre W."/>
            <person name="Wong E."/>
            <person name="Huang K."/>
            <person name="Tropini C."/>
            <person name="Ng K."/>
            <person name="Yu B."/>
        </authorList>
    </citation>
    <scope>NUCLEOTIDE SEQUENCE [LARGE SCALE GENOMIC DNA]</scope>
    <source>
        <strain evidence="1 2">NM70_E10</strain>
    </source>
</reference>